<reference evidence="4" key="2">
    <citation type="submission" date="2025-08" db="UniProtKB">
        <authorList>
            <consortium name="RefSeq"/>
        </authorList>
    </citation>
    <scope>IDENTIFICATION</scope>
    <source>
        <tissue evidence="4">Whole sample</tissue>
    </source>
</reference>
<dbReference type="GeneID" id="111124247"/>
<evidence type="ECO:0000256" key="1">
    <source>
        <dbReference type="SAM" id="SignalP"/>
    </source>
</evidence>
<evidence type="ECO:0000259" key="2">
    <source>
        <dbReference type="PROSITE" id="PS50853"/>
    </source>
</evidence>
<dbReference type="PROSITE" id="PS00022">
    <property type="entry name" value="EGF_1"/>
    <property type="match status" value="1"/>
</dbReference>
<dbReference type="SMART" id="SM00060">
    <property type="entry name" value="FN3"/>
    <property type="match status" value="3"/>
</dbReference>
<protein>
    <submittedName>
        <fullName evidence="4">Uncharacterized protein LOC111124247</fullName>
    </submittedName>
</protein>
<dbReference type="CDD" id="cd00063">
    <property type="entry name" value="FN3"/>
    <property type="match status" value="1"/>
</dbReference>
<dbReference type="InterPro" id="IPR003961">
    <property type="entry name" value="FN3_dom"/>
</dbReference>
<keyword evidence="1" id="KW-0732">Signal</keyword>
<gene>
    <name evidence="4" type="primary">LOC111124247</name>
</gene>
<dbReference type="InterPro" id="IPR036116">
    <property type="entry name" value="FN3_sf"/>
</dbReference>
<evidence type="ECO:0000313" key="4">
    <source>
        <dbReference type="RefSeq" id="XP_022322814.1"/>
    </source>
</evidence>
<evidence type="ECO:0000313" key="3">
    <source>
        <dbReference type="Proteomes" id="UP000694844"/>
    </source>
</evidence>
<dbReference type="PANTHER" id="PTHR16897">
    <property type="entry name" value="OS10G0105400 PROTEIN"/>
    <property type="match status" value="1"/>
</dbReference>
<dbReference type="Proteomes" id="UP000694844">
    <property type="component" value="Chromosome 1"/>
</dbReference>
<feature type="chain" id="PRO_5034189093" evidence="1">
    <location>
        <begin position="22"/>
        <end position="3447"/>
    </location>
</feature>
<organism evidence="3 4">
    <name type="scientific">Crassostrea virginica</name>
    <name type="common">Eastern oyster</name>
    <dbReference type="NCBI Taxonomy" id="6565"/>
    <lineage>
        <taxon>Eukaryota</taxon>
        <taxon>Metazoa</taxon>
        <taxon>Spiralia</taxon>
        <taxon>Lophotrochozoa</taxon>
        <taxon>Mollusca</taxon>
        <taxon>Bivalvia</taxon>
        <taxon>Autobranchia</taxon>
        <taxon>Pteriomorphia</taxon>
        <taxon>Ostreida</taxon>
        <taxon>Ostreoidea</taxon>
        <taxon>Ostreidae</taxon>
        <taxon>Crassostrea</taxon>
    </lineage>
</organism>
<dbReference type="PROSITE" id="PS50853">
    <property type="entry name" value="FN3"/>
    <property type="match status" value="1"/>
</dbReference>
<dbReference type="RefSeq" id="XP_022322814.1">
    <property type="nucleotide sequence ID" value="XM_022467106.1"/>
</dbReference>
<keyword evidence="3" id="KW-1185">Reference proteome</keyword>
<dbReference type="SUPFAM" id="SSF49265">
    <property type="entry name" value="Fibronectin type III"/>
    <property type="match status" value="2"/>
</dbReference>
<reference evidence="3" key="1">
    <citation type="submission" date="2024-06" db="UniProtKB">
        <authorList>
            <consortium name="RefSeq"/>
        </authorList>
    </citation>
    <scope>NUCLEOTIDE SEQUENCE [LARGE SCALE GENOMIC DNA]</scope>
</reference>
<feature type="domain" description="Fibronectin type-III" evidence="2">
    <location>
        <begin position="1887"/>
        <end position="1988"/>
    </location>
</feature>
<proteinExistence type="predicted"/>
<name>A0A8B8D5K8_CRAVI</name>
<dbReference type="PANTHER" id="PTHR16897:SF2">
    <property type="entry name" value="OS03G0226600 PROTEIN"/>
    <property type="match status" value="1"/>
</dbReference>
<dbReference type="KEGG" id="cvn:111124247"/>
<dbReference type="PROSITE" id="PS01186">
    <property type="entry name" value="EGF_2"/>
    <property type="match status" value="1"/>
</dbReference>
<dbReference type="OrthoDB" id="6061841at2759"/>
<sequence>MAMSSWLFLVTLFECFLWINSSNLQEGKLNVCKKTFKVRETYTIRCFSVFKWFRCRKYRDVIKVEYYCCPGYRSYVDDPTSCSHAICDTKINPTGACTFSYTDDRILKRDGSVARISGGRCSSPEKCTNCNDGFYSDGPYCKICPKIDHCNYRNCTSVVDNICVYCEGEVVPLRYHRAYTPVPSSNTKCEKACSWRPDSTRCFPGWCADDLASKCTCSLGFKGHHCEQIDTEAEILENECKLEDLGGSIVANPADLNEGPPQPIRWTNNVIWTRAVTKWDAVFNLPKGNSSNNTINQLPNITLVDHYVKDYRFGIMFGSTILRQIRGGAEIAKMKHICEGVSESAPNVTFSCKRTFKFDNLKNTIYDFKHGDQLFFYLEAKTGGYVKVINRENNNKTEYHPFVGKITSREFEYQWDLVPPYHNLVKGIDNPQFLTVPDLTENSTVFMTWGGWLDDLSGLEKYQYMAYEMGHDGRWLKEQQKPVEKPTDIFLNNTQASFELPFPGMFAIHFSAFDKAGNHKTSRKLLLYDNNSSVTFNPDTSRVTSVVTASQETSFKWVVKDTRDVDISWKDRFRNWRHESNRWLNKVTPHLAVESRYDDHYGERQVDAIPNVHACVAFKVAYNVTDTSGRVDSQDFTSVPDITKQGNRLHLPWTDGNKLDVTVRAIDVLGKYLDESVTVYRDATPPLIEDLWLTRGDRLNVSVHRIEDFTEMTIEWIAYDYHSGLNNIAWRLFDNFTGIDIIHGHEDIPAQGMANDTAECKSKYGSFARGANCYETPFWGAYHKHFQIKPAIKLNGGLKTEKDKGVHDSDYYLEVRATNKALLTTVLSKKITIDTSPPHTGVVQDGVLGVEEVDYQQSMTLNAHWEGFFDRESGVLFYQYGYDTKPLNASAFSLEPSGNIVETYSLHATHTVTTAGQYLICVVAYNRALEASEPVCSDGVTVTTAVPAVQEVTIEGARITGGLVTDSSRSNYWIVTDNRLRRLIVDPTTDCTTKATVLSELDLLPAEHLESGAYVTVNGSVFCTNSSGSPSSLSPMLSKSSMLYVSWVPVEILGGVHDYELGLSSTAGSPAPDILAFRSTKQHPHIHLPHADVPDGTEFYIMIKTTSKANVEGIQSVGPCFMDTTPPEFTGTITVSHVNGFLVASWTAGAFADAQEPYQLDLQFAIGHSSGQTDVQTYLPLQSGGSCVVGSPPTCTAIAVSNTEWRLHGHQTYYVTIKADNSAGLSTFAISEPYVHDVQLASEGLVFDIQASNLHQRSFTDIEDVDFTTTSTSLTAHWEGFAHPHLNVTYKFQAGTTPGGADTVSSVDVGMTDSYSATGLTLQEFQTYYVTVTAVTLAGVVTVTSDGVTVVREAAVLSGIVINDGEPCNMTVDNGTLFKHHFEDNRKRCEVDIDYQASTNTLSAYWTVPSNMAFYTPDTHFAVEEMSPVGNLWSMFRNYEHIRKHNEAKVTNLDMKPGRSYRMAVKLCAITTCYEPLFSDGVMILSSPPIQGKITVEHQNISLSGGPNEKIVVNMDRFFDQDIVDAVDKYAVIDKYEWAITDNSHIGRTHTKWNEVTGVTETQGGKGMQFDVELVGEFDFSKCRRFAVRGYNKAKLFSSLSVDIKDCQAFDPILIKPKDVLDAVGKSEADRDGYGLPVFLEKNARWQEPDKDYTPNMNYLSAVWPQLRYRAYVVAVLNARTMDSTTYYQQTNTLSLPDPCSHPDAIECTRVEGKEFVNFKFEPGVLVHGERYTICIHTEYTEIQFEMWKQILPELNTCSDGIVVDLTPPTPGKVWIGNVQGTSYQTSTTDIYINWETFNDVEALSDISHSSGIQAYELGIGTTVGGNDVVAFHSVGVVNHVALHGLFLQSGHTYYATVKAKDYAERITTVTSDPVVVDTTPPKKSDDPITISGRHIVSNSEIETCWKKVFVDPESTVDYYMWAIGSQPGYDDIMEFTRVKTECGENSKLNPLDLKEGHSYYISVKAFNKAGLMSLATSWAYTVDLSPPVAGHIYDGVPGSVLADIDFQTDMSALNVYWEGVHDPHSAIKEYYISVGTCPGCDDVLGRQAIGIVSSFMLDHVHFGAGLTYYTSLTACNTAELCTTLGTDGVMMDNSPPSVGLVMDGSRDHDTEYQSIRTYIGAKWRGFVDPQSGLDHYVWWAGTTVGGDEIFTPRKLHLTTTAAMFDLSPELPVGKRVYVTVRAYNKAGLYTDSTSNGFVVDISAPVISYGPQFASSFSLVKDTQFYRTLMKVEWTVTDAESHIERQYLSIKSHIGGEFDLASTKVNGIARDFILTGLKLHDGVTYYVTLISCNGAQICSTATTSGMLVDTTPPSRGMFAVQTDHAANLSRHTDSWMTWEKTAVNLAWLGFADLHSKISHYYINVGSKFMDSDLNEEPGRPIRVEYATSGDDNYDEGIVQTAKVKTSNYNPSQKFIYVSMWAVNKVGLTSAIIHSQFERIPGGDLFLIRRCQAYTCEGHCVCAPQDKFCHPSGTACQDISSNNQNNILQVYDVAGSGGDDVDYIPSNVVLQGRWAIVNNFGDAPDWYQWSVGFTEKPSPEGLFNQATERIWHDAGQNMEQVYQTKQGIYLKETVQYSFFLKVWYDENTFAIFKSDGVTIATQRPAVTNIRGSSVREKMLGSNFIDQDFMKGGYPFRIEWKNKFLDAVNAIKSFHLYLSTYPGGHDVMDINEDLPGSRTSYDIMRSSVLLPGITYYSNVLAYGFSDIHHTESSDGFKPDKNKPTEGIVFDGIGLHDLEFQNKSDIVMAHWHGFSDVGSGVKMYFWCVGSTNGVVTKHADVECGIHSWEAVGLHTSVARNLTTPLNQSDTYYNKVFAVDNVGYKSSVVVSDGVTVDTSPPEPQYLFHTGSNILTNPSFETSPNVVSSTNVNDTDICNVTVDSQPSGWNLSTGVCAAVVSSNKNLARDGRSFLFVRGSVSQTLEGLVVGGLYRVSFYSSHLSVSSSTQSNKEGFVQLEDKKHVFLIYTKAYRGDGNDQSTVREEISWHKHTFYFMALKQTAEFVVGSMDDRTGIYVDNVVVELVIRDRSNGTCGFHVAAHVVYLHEWGSVHGSWSFVEDVSSITEYLWAIGYTRGGTQMQNFQSVGLSNFAFNSIVTLTHNSYIYVTAVAKNSAGLQGISHSEKILVDLTPPYIEEVLDGDFIGEDLDAWKENTVYVNWKVTDAESGLEYCEWAIGYQPKGIEVQSFEKITISDRRSFKDFDASVLQGRTVYSTIQCQNKAGLLSSSSSDGVTIYDKPPSMATAVIRTLPLSVTEYSALNYYQSVTNNLRLVWSGVEDKIGVQQYKISVSSNLYILDGEGLTFSDAHEILFTNIGNVELGQGQINVTLQAINKLLERSLPLYFNLTVDTSKPMKDASKQLSMIWRGSDQKFDVTWDDIFSSAQPLRFEVSAGTTLGGSDIIQWQETLATSITFSLPATITSTSLLKVYMVVRAIAAGGNYEDVLGLIVLPS</sequence>
<feature type="signal peptide" evidence="1">
    <location>
        <begin position="1"/>
        <end position="21"/>
    </location>
</feature>
<accession>A0A8B8D5K8</accession>
<dbReference type="InterPro" id="IPR000742">
    <property type="entry name" value="EGF"/>
</dbReference>